<gene>
    <name evidence="1" type="ORF">LPW36_02020</name>
</gene>
<organism evidence="1 2">
    <name type="scientific">Limnobaculum eriocheiris</name>
    <dbReference type="NCBI Taxonomy" id="2897391"/>
    <lineage>
        <taxon>Bacteria</taxon>
        <taxon>Pseudomonadati</taxon>
        <taxon>Pseudomonadota</taxon>
        <taxon>Gammaproteobacteria</taxon>
        <taxon>Enterobacterales</taxon>
        <taxon>Budviciaceae</taxon>
        <taxon>Limnobaculum</taxon>
    </lineage>
</organism>
<accession>A0A9X1SJF9</accession>
<sequence>MARPPLNIDLVQVKDLASRGLTDEQIALALGISISTITRRKKDNDEFCAAIKKGKALGIATVANALFKNATEGNTTAQIFFLKNRDPNNWNDRQQVEHTGKDGGAIQVNYTPADYKAAAKKIDDILDDDD</sequence>
<dbReference type="EMBL" id="JAJNAG010000002">
    <property type="protein sequence ID" value="MCD1124821.1"/>
    <property type="molecule type" value="Genomic_DNA"/>
</dbReference>
<proteinExistence type="predicted"/>
<dbReference type="AlphaFoldDB" id="A0A9X1SJF9"/>
<dbReference type="RefSeq" id="WP_230607830.1">
    <property type="nucleotide sequence ID" value="NZ_JAJNAG010000002.1"/>
</dbReference>
<protein>
    <recommendedName>
        <fullName evidence="3">Helix-turn-helix domain-containing protein</fullName>
    </recommendedName>
</protein>
<reference evidence="1" key="1">
    <citation type="submission" date="2021-11" db="EMBL/GenBank/DDBJ databases">
        <title>Jinshanibacter sp. isolated from one year old Eriocheir sinensis.</title>
        <authorList>
            <person name="Li J.-Y."/>
            <person name="He W."/>
            <person name="Gao T.-H."/>
        </authorList>
    </citation>
    <scope>NUCLEOTIDE SEQUENCE</scope>
    <source>
        <strain evidence="1">LJY008</strain>
    </source>
</reference>
<keyword evidence="2" id="KW-1185">Reference proteome</keyword>
<dbReference type="Proteomes" id="UP001139171">
    <property type="component" value="Unassembled WGS sequence"/>
</dbReference>
<name>A0A9X1SJF9_9GAMM</name>
<evidence type="ECO:0000313" key="2">
    <source>
        <dbReference type="Proteomes" id="UP001139171"/>
    </source>
</evidence>
<evidence type="ECO:0008006" key="3">
    <source>
        <dbReference type="Google" id="ProtNLM"/>
    </source>
</evidence>
<comment type="caution">
    <text evidence="1">The sequence shown here is derived from an EMBL/GenBank/DDBJ whole genome shotgun (WGS) entry which is preliminary data.</text>
</comment>
<evidence type="ECO:0000313" key="1">
    <source>
        <dbReference type="EMBL" id="MCD1124821.1"/>
    </source>
</evidence>